<dbReference type="AlphaFoldDB" id="A0A147BFX0"/>
<proteinExistence type="predicted"/>
<keyword evidence="1" id="KW-0732">Signal</keyword>
<evidence type="ECO:0000313" key="2">
    <source>
        <dbReference type="EMBL" id="JAR89332.1"/>
    </source>
</evidence>
<dbReference type="AntiFam" id="ANF00149">
    <property type="entry name" value="Shadow ORF (opposite cshA)"/>
</dbReference>
<organism evidence="2">
    <name type="scientific">Ixodes ricinus</name>
    <name type="common">Common tick</name>
    <name type="synonym">Acarus ricinus</name>
    <dbReference type="NCBI Taxonomy" id="34613"/>
    <lineage>
        <taxon>Eukaryota</taxon>
        <taxon>Metazoa</taxon>
        <taxon>Ecdysozoa</taxon>
        <taxon>Arthropoda</taxon>
        <taxon>Chelicerata</taxon>
        <taxon>Arachnida</taxon>
        <taxon>Acari</taxon>
        <taxon>Parasitiformes</taxon>
        <taxon>Ixodida</taxon>
        <taxon>Ixodoidea</taxon>
        <taxon>Ixodidae</taxon>
        <taxon>Ixodinae</taxon>
        <taxon>Ixodes</taxon>
    </lineage>
</organism>
<name>A0A147BFX0_IXORI</name>
<protein>
    <submittedName>
        <fullName evidence="2">Putative secreted protein</fullName>
    </submittedName>
</protein>
<accession>A0A147BFX0</accession>
<evidence type="ECO:0000256" key="1">
    <source>
        <dbReference type="SAM" id="SignalP"/>
    </source>
</evidence>
<feature type="signal peptide" evidence="1">
    <location>
        <begin position="1"/>
        <end position="20"/>
    </location>
</feature>
<reference evidence="2" key="1">
    <citation type="journal article" date="2018" name="PLoS Negl. Trop. Dis.">
        <title>Sialome diversity of ticks revealed by RNAseq of single tick salivary glands.</title>
        <authorList>
            <person name="Perner J."/>
            <person name="Kropackova S."/>
            <person name="Kopacek P."/>
            <person name="Ribeiro J.M."/>
        </authorList>
    </citation>
    <scope>NUCLEOTIDE SEQUENCE</scope>
    <source>
        <strain evidence="2">Siblings of single egg batch collected in Ceske Budejovice</strain>
        <tissue evidence="2">Salivary glands</tissue>
    </source>
</reference>
<sequence length="429" mass="48521">MGLLPPVSALGLEFLDWALALLGQAHLDFLLVRWPISELLDRLLARVRQLCVEALPFLGSFLSFGWKGFPVAVVFSDRSYPLGLLGPLGLPCLELGRLLELPRHSVLSVLRPGRNLNFLERLLAVFPKLETNLLPELLLGGLEPAPLGLLQVSCLLVDQFSGLLHILLNVAQLLLCLLFLQNVLHLFFQGGYLLAVVRNHLLRQYSLLDSSLGLLDNFLEQLPLLFTNHRHRPSTFASTCRTTHTVHIVLHRMRQCEVDHGLDVLDVEAARNQVGGDEDVHLKLLEAVQGLQPLGLVQVPVQLVRTHAQESQQHAQPVGQLLGLYKHDCVVMERPADQCRQDGLPVAFPLWPDADELLPQVECHVRVVVEEQLDWLLQRNCREVFNLLGHCRREQHCLPRWGALPNDLLHLLRKCVIQHSERKRKFQHS</sequence>
<feature type="chain" id="PRO_5007542267" evidence="1">
    <location>
        <begin position="21"/>
        <end position="429"/>
    </location>
</feature>
<dbReference type="EMBL" id="GEGO01006072">
    <property type="protein sequence ID" value="JAR89332.1"/>
    <property type="molecule type" value="Transcribed_RNA"/>
</dbReference>